<reference evidence="4 5" key="1">
    <citation type="submission" date="2020-06" db="EMBL/GenBank/DDBJ databases">
        <title>REHAB project genomes.</title>
        <authorList>
            <person name="Shaw L.P."/>
        </authorList>
    </citation>
    <scope>NUCLEOTIDE SEQUENCE [LARGE SCALE GENOMIC DNA]</scope>
    <source>
        <strain evidence="2 5">RHBSTW-00092</strain>
        <strain evidence="4">RHBSTW-00555</strain>
        <plasmid evidence="2">pRHBSTW-00092_5</plasmid>
        <plasmid evidence="4">prhbstw-00555_4</plasmid>
    </source>
</reference>
<organism evidence="2 5">
    <name type="scientific">Klebsiella grimontii</name>
    <dbReference type="NCBI Taxonomy" id="2058152"/>
    <lineage>
        <taxon>Bacteria</taxon>
        <taxon>Pseudomonadati</taxon>
        <taxon>Pseudomonadota</taxon>
        <taxon>Gammaproteobacteria</taxon>
        <taxon>Enterobacterales</taxon>
        <taxon>Enterobacteriaceae</taxon>
        <taxon>Klebsiella/Raoultella group</taxon>
        <taxon>Klebsiella</taxon>
    </lineage>
</organism>
<evidence type="ECO:0000313" key="5">
    <source>
        <dbReference type="Proteomes" id="UP000557483"/>
    </source>
</evidence>
<evidence type="ECO:0000313" key="2">
    <source>
        <dbReference type="EMBL" id="MBA8128097.1"/>
    </source>
</evidence>
<evidence type="ECO:0000313" key="4">
    <source>
        <dbReference type="Proteomes" id="UP000510937"/>
    </source>
</evidence>
<proteinExistence type="predicted"/>
<evidence type="ECO:0000313" key="3">
    <source>
        <dbReference type="EMBL" id="QLO55874.1"/>
    </source>
</evidence>
<keyword evidence="1" id="KW-1133">Transmembrane helix</keyword>
<dbReference type="Proteomes" id="UP000557483">
    <property type="component" value="Unassembled WGS sequence"/>
</dbReference>
<feature type="transmembrane region" description="Helical" evidence="1">
    <location>
        <begin position="15"/>
        <end position="33"/>
    </location>
</feature>
<evidence type="ECO:0000256" key="1">
    <source>
        <dbReference type="SAM" id="Phobius"/>
    </source>
</evidence>
<dbReference type="EMBL" id="CP055318">
    <property type="protein sequence ID" value="QLO55874.1"/>
    <property type="molecule type" value="Genomic_DNA"/>
</dbReference>
<geneLocation type="plasmid" evidence="3">
    <name>pRHBSTW-00555_4</name>
</geneLocation>
<protein>
    <submittedName>
        <fullName evidence="2">Toxin ArtA</fullName>
    </submittedName>
</protein>
<reference evidence="3" key="2">
    <citation type="journal article" date="2021" name="Microb. Genom.">
        <title>A genomic epidemiological study shows that prevalence of antimicrobial resistance in Enterobacterales is associated with the livestock host, as well as antimicrobial usage.</title>
        <authorList>
            <person name="AbuOun M."/>
            <person name="Jones H."/>
            <person name="Stubberfield E."/>
            <person name="Gilson D."/>
            <person name="Shaw L.P."/>
            <person name="Hubbard A.T.M."/>
            <person name="Chau K.K."/>
            <person name="Sebra R."/>
            <person name="Peto T.E.A."/>
            <person name="Crook D.W."/>
            <person name="Read D.S."/>
            <person name="Gweon H.S."/>
            <person name="Walker A.S."/>
            <person name="Stoesser N."/>
            <person name="Smith R.P."/>
            <person name="Anjum M.F."/>
            <person name="On Behalf Of The Rehab Consortium."/>
        </authorList>
    </citation>
    <scope>NUCLEOTIDE SEQUENCE</scope>
    <source>
        <strain evidence="3">RHBSTW-00555</strain>
    </source>
</reference>
<name>A0A839CU64_9ENTR</name>
<dbReference type="Proteomes" id="UP000510937">
    <property type="component" value="Plasmid pRHBSTW-00555_4"/>
</dbReference>
<geneLocation type="plasmid" evidence="4">
    <name>prhbstw-00555_4</name>
</geneLocation>
<feature type="transmembrane region" description="Helical" evidence="1">
    <location>
        <begin position="45"/>
        <end position="66"/>
    </location>
</feature>
<sequence>MDNKVEKKLLVIRNIIRETLLGNAIILLAVYILSKSLPPQNIPDYGIIILTSVTMTGAITWLFWITTIYIKKIFKKRTWIIIFLLWCVLIQLACHYKINELVNPHECFNNQTAILKKTM</sequence>
<keyword evidence="2" id="KW-0614">Plasmid</keyword>
<geneLocation type="plasmid" evidence="2">
    <name>pRHBSTW-00092_5</name>
</geneLocation>
<accession>A0A839CU64</accession>
<keyword evidence="1" id="KW-0472">Membrane</keyword>
<gene>
    <name evidence="2" type="ORF">HV064_30050</name>
    <name evidence="3" type="ORF">HV234_30880</name>
</gene>
<keyword evidence="1" id="KW-0812">Transmembrane</keyword>
<feature type="transmembrane region" description="Helical" evidence="1">
    <location>
        <begin position="78"/>
        <end position="98"/>
    </location>
</feature>
<dbReference type="AlphaFoldDB" id="A0A839CU64"/>
<dbReference type="EMBL" id="JABXRN010000005">
    <property type="protein sequence ID" value="MBA8128097.1"/>
    <property type="molecule type" value="Genomic_DNA"/>
</dbReference>
<dbReference type="RefSeq" id="WP_064386183.1">
    <property type="nucleotide sequence ID" value="NZ_CABGKM010000024.1"/>
</dbReference>